<dbReference type="Proteomes" id="UP000076625">
    <property type="component" value="Unassembled WGS sequence"/>
</dbReference>
<keyword evidence="4 7" id="KW-0732">Signal</keyword>
<dbReference type="PANTHER" id="PTHR12815:SF47">
    <property type="entry name" value="TRANSLOCATION AND ASSEMBLY MODULE SUBUNIT TAMA"/>
    <property type="match status" value="1"/>
</dbReference>
<name>A0A165FHZ3_9NEIS</name>
<evidence type="ECO:0000256" key="4">
    <source>
        <dbReference type="ARBA" id="ARBA00022729"/>
    </source>
</evidence>
<dbReference type="PANTHER" id="PTHR12815">
    <property type="entry name" value="SORTING AND ASSEMBLY MACHINERY SAMM50 PROTEIN FAMILY MEMBER"/>
    <property type="match status" value="1"/>
</dbReference>
<dbReference type="AlphaFoldDB" id="A0A165FHZ3"/>
<keyword evidence="10" id="KW-1185">Reference proteome</keyword>
<feature type="domain" description="Bacterial surface antigen (D15)" evidence="8">
    <location>
        <begin position="297"/>
        <end position="580"/>
    </location>
</feature>
<dbReference type="InterPro" id="IPR000184">
    <property type="entry name" value="Bac_surfAg_D15"/>
</dbReference>
<sequence>MPSIPSLRLLALAAVLAVSPVHAALDYTVRVDAPSGLAELLTSHLELITRRDDPDMEEALLAALLEATPAEARALAETAGYFKTQVKVDKDGDQGYVVRVDAGEPALIADVTVVLDGPVRQEPDYQQRFAAALEAWSLPLGAPFSQGDWTDSKRAVLRLLTADRFPFARLADSRAEVDPDSGRVELTARYDSGPRIEFGPLSVSGLERYPQRIVEGLADFRDGDPYRLADLIGLQNAIEQDPHFAGAVVSADFDAVANGRVPVHAAVTEQPRQKVELGLLYSNSDGPGVRAGYEHYNLFKRALTGSLLADIKENQQKFAVGLGFPRNLSGYSHSVNLSYEDSLVQGLDTETLSGGLWRIRQRGDISARYGVEFESERRTLGGVESDKLFATMLSYVWTRRALDNPQRPRSGHLLEGQLTGTLGGALSDTSFVRGYGRAAYYWTPDRRFGTVVVRGELGEVWAADSDRVPSSRLFRTGGAASVRGYEFESLGVAGPNGSVDGGRVLAVASLEYQLPLTRTVSGALFYDAGDAAQNWASFDAAGGYGVGVRWASPVAPFALDIARGDRDGKIRWYLGLGVAF</sequence>
<evidence type="ECO:0000256" key="1">
    <source>
        <dbReference type="ARBA" id="ARBA00004370"/>
    </source>
</evidence>
<keyword evidence="2" id="KW-1134">Transmembrane beta strand</keyword>
<dbReference type="OrthoDB" id="9769707at2"/>
<dbReference type="Gene3D" id="3.10.20.310">
    <property type="entry name" value="membrane protein fhac"/>
    <property type="match status" value="2"/>
</dbReference>
<accession>A0A165FHZ3</accession>
<dbReference type="Gene3D" id="2.40.160.50">
    <property type="entry name" value="membrane protein fhac: a member of the omp85/tpsb transporter family"/>
    <property type="match status" value="1"/>
</dbReference>
<dbReference type="STRING" id="1452487.AVW16_08805"/>
<organism evidence="9 10">
    <name type="scientific">Crenobacter luteus</name>
    <dbReference type="NCBI Taxonomy" id="1452487"/>
    <lineage>
        <taxon>Bacteria</taxon>
        <taxon>Pseudomonadati</taxon>
        <taxon>Pseudomonadota</taxon>
        <taxon>Betaproteobacteria</taxon>
        <taxon>Neisseriales</taxon>
        <taxon>Neisseriaceae</taxon>
        <taxon>Crenobacter</taxon>
    </lineage>
</organism>
<dbReference type="EMBL" id="LQQU01000015">
    <property type="protein sequence ID" value="KZE33335.1"/>
    <property type="molecule type" value="Genomic_DNA"/>
</dbReference>
<gene>
    <name evidence="9" type="ORF">AVW16_08805</name>
</gene>
<evidence type="ECO:0000256" key="5">
    <source>
        <dbReference type="ARBA" id="ARBA00023136"/>
    </source>
</evidence>
<feature type="signal peptide" evidence="7">
    <location>
        <begin position="1"/>
        <end position="23"/>
    </location>
</feature>
<keyword evidence="6" id="KW-0998">Cell outer membrane</keyword>
<dbReference type="InterPro" id="IPR039910">
    <property type="entry name" value="D15-like"/>
</dbReference>
<evidence type="ECO:0000256" key="7">
    <source>
        <dbReference type="SAM" id="SignalP"/>
    </source>
</evidence>
<dbReference type="GO" id="GO:0019867">
    <property type="term" value="C:outer membrane"/>
    <property type="evidence" value="ECO:0007669"/>
    <property type="project" value="InterPro"/>
</dbReference>
<feature type="chain" id="PRO_5007857751" description="Bacterial surface antigen (D15) domain-containing protein" evidence="7">
    <location>
        <begin position="24"/>
        <end position="580"/>
    </location>
</feature>
<evidence type="ECO:0000256" key="2">
    <source>
        <dbReference type="ARBA" id="ARBA00022452"/>
    </source>
</evidence>
<dbReference type="RefSeq" id="WP_066611262.1">
    <property type="nucleotide sequence ID" value="NZ_LQQU01000015.1"/>
</dbReference>
<keyword evidence="3" id="KW-0812">Transmembrane</keyword>
<comment type="subcellular location">
    <subcellularLocation>
        <location evidence="1">Membrane</location>
    </subcellularLocation>
</comment>
<evidence type="ECO:0000256" key="6">
    <source>
        <dbReference type="ARBA" id="ARBA00023237"/>
    </source>
</evidence>
<evidence type="ECO:0000259" key="8">
    <source>
        <dbReference type="Pfam" id="PF01103"/>
    </source>
</evidence>
<protein>
    <recommendedName>
        <fullName evidence="8">Bacterial surface antigen (D15) domain-containing protein</fullName>
    </recommendedName>
</protein>
<keyword evidence="5" id="KW-0472">Membrane</keyword>
<evidence type="ECO:0000313" key="9">
    <source>
        <dbReference type="EMBL" id="KZE33335.1"/>
    </source>
</evidence>
<evidence type="ECO:0000313" key="10">
    <source>
        <dbReference type="Proteomes" id="UP000076625"/>
    </source>
</evidence>
<proteinExistence type="predicted"/>
<evidence type="ECO:0000256" key="3">
    <source>
        <dbReference type="ARBA" id="ARBA00022692"/>
    </source>
</evidence>
<comment type="caution">
    <text evidence="9">The sequence shown here is derived from an EMBL/GenBank/DDBJ whole genome shotgun (WGS) entry which is preliminary data.</text>
</comment>
<reference evidence="10" key="1">
    <citation type="submission" date="2016-01" db="EMBL/GenBank/DDBJ databases">
        <title>Draft genome of Chromobacterium sp. F49.</title>
        <authorList>
            <person name="Hong K.W."/>
        </authorList>
    </citation>
    <scope>NUCLEOTIDE SEQUENCE [LARGE SCALE GENOMIC DNA]</scope>
    <source>
        <strain evidence="10">CN10</strain>
    </source>
</reference>
<dbReference type="Pfam" id="PF01103">
    <property type="entry name" value="Omp85"/>
    <property type="match status" value="1"/>
</dbReference>